<comment type="caution">
    <text evidence="2">The sequence shown here is derived from an EMBL/GenBank/DDBJ whole genome shotgun (WGS) entry which is preliminary data.</text>
</comment>
<feature type="domain" description="Aconitase A/isopropylmalate dehydratase small subunit swivel" evidence="1">
    <location>
        <begin position="1"/>
        <end position="31"/>
    </location>
</feature>
<proteinExistence type="predicted"/>
<dbReference type="GO" id="GO:0006099">
    <property type="term" value="P:tricarboxylic acid cycle"/>
    <property type="evidence" value="ECO:0007669"/>
    <property type="project" value="TreeGrafter"/>
</dbReference>
<reference evidence="2 3" key="1">
    <citation type="submission" date="2016-07" db="EMBL/GenBank/DDBJ databases">
        <title>Draft genome of Scalindua rubra, obtained from a brine-seawater interface in the Red Sea, sheds light on salt adaptation in anammox bacteria.</title>
        <authorList>
            <person name="Speth D.R."/>
            <person name="Lagkouvardos I."/>
            <person name="Wang Y."/>
            <person name="Qian P.-Y."/>
            <person name="Dutilh B.E."/>
            <person name="Jetten M.S."/>
        </authorList>
    </citation>
    <scope>NUCLEOTIDE SEQUENCE [LARGE SCALE GENOMIC DNA]</scope>
    <source>
        <strain evidence="2">BSI-1</strain>
    </source>
</reference>
<name>A0A1E3X7X2_9BACT</name>
<dbReference type="GO" id="GO:0003994">
    <property type="term" value="F:aconitate hydratase activity"/>
    <property type="evidence" value="ECO:0007669"/>
    <property type="project" value="TreeGrafter"/>
</dbReference>
<dbReference type="EMBL" id="MAYW01000146">
    <property type="protein sequence ID" value="ODS31074.1"/>
    <property type="molecule type" value="Genomic_DNA"/>
</dbReference>
<dbReference type="Gene3D" id="3.20.19.10">
    <property type="entry name" value="Aconitase, domain 4"/>
    <property type="match status" value="1"/>
</dbReference>
<evidence type="ECO:0000259" key="1">
    <source>
        <dbReference type="Pfam" id="PF00694"/>
    </source>
</evidence>
<evidence type="ECO:0000313" key="2">
    <source>
        <dbReference type="EMBL" id="ODS31074.1"/>
    </source>
</evidence>
<gene>
    <name evidence="2" type="ORF">SCARUB_03802</name>
</gene>
<dbReference type="PATRIC" id="fig|1872076.5.peg.4532"/>
<dbReference type="Pfam" id="PF00694">
    <property type="entry name" value="Aconitase_C"/>
    <property type="match status" value="1"/>
</dbReference>
<dbReference type="Proteomes" id="UP000094056">
    <property type="component" value="Unassembled WGS sequence"/>
</dbReference>
<dbReference type="InterPro" id="IPR050926">
    <property type="entry name" value="Aconitase/IPM_isomerase"/>
</dbReference>
<dbReference type="PANTHER" id="PTHR43160">
    <property type="entry name" value="ACONITATE HYDRATASE B"/>
    <property type="match status" value="1"/>
</dbReference>
<dbReference type="SUPFAM" id="SSF52016">
    <property type="entry name" value="LeuD/IlvD-like"/>
    <property type="match status" value="1"/>
</dbReference>
<dbReference type="InterPro" id="IPR000573">
    <property type="entry name" value="AconitaseA/IPMdHydase_ssu_swvl"/>
</dbReference>
<sequence>MGGRVVITRSFARIHETNLKKQGVLALTFADPADYDEIREDDRISIRGLMDFAPEKHLAMVITHADGTTHTAKLNHSYSPIQIEWFKAGSALNVIAQSE</sequence>
<dbReference type="AlphaFoldDB" id="A0A1E3X7X2"/>
<dbReference type="InterPro" id="IPR015928">
    <property type="entry name" value="Aconitase/3IPM_dehydase_swvl"/>
</dbReference>
<dbReference type="PANTHER" id="PTHR43160:SF3">
    <property type="entry name" value="ACONITATE HYDRATASE, MITOCHONDRIAL"/>
    <property type="match status" value="1"/>
</dbReference>
<evidence type="ECO:0000313" key="3">
    <source>
        <dbReference type="Proteomes" id="UP000094056"/>
    </source>
</evidence>
<organism evidence="2 3">
    <name type="scientific">Candidatus Scalindua rubra</name>
    <dbReference type="NCBI Taxonomy" id="1872076"/>
    <lineage>
        <taxon>Bacteria</taxon>
        <taxon>Pseudomonadati</taxon>
        <taxon>Planctomycetota</taxon>
        <taxon>Candidatus Brocadiia</taxon>
        <taxon>Candidatus Brocadiales</taxon>
        <taxon>Candidatus Scalinduaceae</taxon>
        <taxon>Candidatus Scalindua</taxon>
    </lineage>
</organism>
<dbReference type="GO" id="GO:0005829">
    <property type="term" value="C:cytosol"/>
    <property type="evidence" value="ECO:0007669"/>
    <property type="project" value="TreeGrafter"/>
</dbReference>
<dbReference type="GO" id="GO:0051539">
    <property type="term" value="F:4 iron, 4 sulfur cluster binding"/>
    <property type="evidence" value="ECO:0007669"/>
    <property type="project" value="TreeGrafter"/>
</dbReference>
<accession>A0A1E3X7X2</accession>
<protein>
    <submittedName>
        <fullName evidence="2">Aconitate hydratase</fullName>
    </submittedName>
</protein>